<dbReference type="PANTHER" id="PTHR21666">
    <property type="entry name" value="PEPTIDASE-RELATED"/>
    <property type="match status" value="1"/>
</dbReference>
<reference evidence="2" key="1">
    <citation type="submission" date="2024-02" db="EMBL/GenBank/DDBJ databases">
        <title>Genome sequences of strain Gemmobacter sp. JM10B15.</title>
        <authorList>
            <person name="Zhang M."/>
        </authorList>
    </citation>
    <scope>NUCLEOTIDE SEQUENCE</scope>
    <source>
        <strain evidence="2">JM10B15</strain>
    </source>
</reference>
<keyword evidence="3" id="KW-1185">Reference proteome</keyword>
<comment type="caution">
    <text evidence="2">The sequence shown here is derived from an EMBL/GenBank/DDBJ whole genome shotgun (WGS) entry which is preliminary data.</text>
</comment>
<name>A0ABU8BSJ1_9RHOB</name>
<feature type="domain" description="M23ase beta-sheet core" evidence="1">
    <location>
        <begin position="156"/>
        <end position="254"/>
    </location>
</feature>
<sequence>MDIQAIAATLRGADDLYAVLRRAGAGLTAEAADALLPALYAALGDAPEAARLQSVDQSLLRAVIRAGAGLPAAPSLAGHLQACAVAPLFQPDIASRSHMVLRCDETPGMPAYSDPSFDAWFAGQGVDYGLGPYGEKRSVYRAAQFADAASPERRMIHMGIDVFAPAGTAVHAPLPAVVQSVVYNADPLDYGHTLILRHDSAAGPFHTLYGHLGGSLPGLCQPGQLVAAGQVVAHLGDWPENGGWAPHLHFQMMADMLDQKGGNFFGVGHESLWDIWQQICPDPNLILRLPERVFG</sequence>
<dbReference type="InterPro" id="IPR016047">
    <property type="entry name" value="M23ase_b-sheet_dom"/>
</dbReference>
<evidence type="ECO:0000313" key="3">
    <source>
        <dbReference type="Proteomes" id="UP001431963"/>
    </source>
</evidence>
<dbReference type="InterPro" id="IPR050570">
    <property type="entry name" value="Cell_wall_metabolism_enzyme"/>
</dbReference>
<organism evidence="2 3">
    <name type="scientific">Gemmobacter denitrificans</name>
    <dbReference type="NCBI Taxonomy" id="3123040"/>
    <lineage>
        <taxon>Bacteria</taxon>
        <taxon>Pseudomonadati</taxon>
        <taxon>Pseudomonadota</taxon>
        <taxon>Alphaproteobacteria</taxon>
        <taxon>Rhodobacterales</taxon>
        <taxon>Paracoccaceae</taxon>
        <taxon>Gemmobacter</taxon>
    </lineage>
</organism>
<dbReference type="EMBL" id="JBALHR010000002">
    <property type="protein sequence ID" value="MEH7827275.1"/>
    <property type="molecule type" value="Genomic_DNA"/>
</dbReference>
<proteinExistence type="predicted"/>
<protein>
    <submittedName>
        <fullName evidence="2">Peptidoglycan DD-metalloendopeptidase family protein</fullName>
    </submittedName>
</protein>
<dbReference type="CDD" id="cd12797">
    <property type="entry name" value="M23_peptidase"/>
    <property type="match status" value="1"/>
</dbReference>
<evidence type="ECO:0000313" key="2">
    <source>
        <dbReference type="EMBL" id="MEH7827275.1"/>
    </source>
</evidence>
<accession>A0ABU8BSJ1</accession>
<evidence type="ECO:0000259" key="1">
    <source>
        <dbReference type="Pfam" id="PF01551"/>
    </source>
</evidence>
<dbReference type="PANTHER" id="PTHR21666:SF285">
    <property type="entry name" value="M23 FAMILY METALLOPEPTIDASE"/>
    <property type="match status" value="1"/>
</dbReference>
<gene>
    <name evidence="2" type="ORF">V6590_03870</name>
</gene>
<dbReference type="RefSeq" id="WP_335419836.1">
    <property type="nucleotide sequence ID" value="NZ_JBALHR010000002.1"/>
</dbReference>
<dbReference type="Proteomes" id="UP001431963">
    <property type="component" value="Unassembled WGS sequence"/>
</dbReference>
<dbReference type="Pfam" id="PF01551">
    <property type="entry name" value="Peptidase_M23"/>
    <property type="match status" value="1"/>
</dbReference>
<dbReference type="Gene3D" id="2.70.70.10">
    <property type="entry name" value="Glucose Permease (Domain IIA)"/>
    <property type="match status" value="1"/>
</dbReference>
<dbReference type="InterPro" id="IPR011055">
    <property type="entry name" value="Dup_hybrid_motif"/>
</dbReference>
<dbReference type="SUPFAM" id="SSF51261">
    <property type="entry name" value="Duplicated hybrid motif"/>
    <property type="match status" value="1"/>
</dbReference>